<dbReference type="InterPro" id="IPR001692">
    <property type="entry name" value="Histidinol_DH_CS"/>
</dbReference>
<evidence type="ECO:0000256" key="10">
    <source>
        <dbReference type="RuleBase" id="RU004175"/>
    </source>
</evidence>
<feature type="binding site" evidence="8">
    <location>
        <position position="414"/>
    </location>
    <ligand>
        <name>substrate</name>
    </ligand>
</feature>
<feature type="binding site" evidence="8">
    <location>
        <position position="256"/>
    </location>
    <ligand>
        <name>substrate</name>
    </ligand>
</feature>
<feature type="binding site" evidence="8">
    <location>
        <position position="355"/>
    </location>
    <ligand>
        <name>substrate</name>
    </ligand>
</feature>
<accession>A0ABS0F3C3</accession>
<dbReference type="Proteomes" id="UP000642910">
    <property type="component" value="Unassembled WGS sequence"/>
</dbReference>
<feature type="binding site" evidence="8">
    <location>
        <position position="355"/>
    </location>
    <ligand>
        <name>Zn(2+)</name>
        <dbReference type="ChEBI" id="CHEBI:29105"/>
    </ligand>
</feature>
<evidence type="ECO:0000256" key="7">
    <source>
        <dbReference type="ARBA" id="ARBA00049489"/>
    </source>
</evidence>
<feature type="binding site" evidence="8">
    <location>
        <position position="185"/>
    </location>
    <ligand>
        <name>NAD(+)</name>
        <dbReference type="ChEBI" id="CHEBI:57540"/>
    </ligand>
</feature>
<evidence type="ECO:0000256" key="6">
    <source>
        <dbReference type="ARBA" id="ARBA00023002"/>
    </source>
</evidence>
<evidence type="ECO:0000256" key="9">
    <source>
        <dbReference type="PIRNR" id="PIRNR000099"/>
    </source>
</evidence>
<organism evidence="11 12">
    <name type="scientific">Alicyclobacillus mali</name>
    <name type="common">ex Roth et al. 2021</name>
    <dbReference type="NCBI Taxonomy" id="1123961"/>
    <lineage>
        <taxon>Bacteria</taxon>
        <taxon>Bacillati</taxon>
        <taxon>Bacillota</taxon>
        <taxon>Bacilli</taxon>
        <taxon>Bacillales</taxon>
        <taxon>Alicyclobacillaceae</taxon>
        <taxon>Alicyclobacillus</taxon>
    </lineage>
</organism>
<evidence type="ECO:0000313" key="11">
    <source>
        <dbReference type="EMBL" id="MBF8377767.1"/>
    </source>
</evidence>
<feature type="binding site" evidence="8">
    <location>
        <position position="414"/>
    </location>
    <ligand>
        <name>Zn(2+)</name>
        <dbReference type="ChEBI" id="CHEBI:29105"/>
    </ligand>
</feature>
<comment type="pathway">
    <text evidence="8">Amino-acid biosynthesis; L-histidine biosynthesis; L-histidine from 5-phospho-alpha-D-ribose 1-diphosphate: step 9/9.</text>
</comment>
<feature type="binding site" evidence="8">
    <location>
        <position position="208"/>
    </location>
    <ligand>
        <name>NAD(+)</name>
        <dbReference type="ChEBI" id="CHEBI:57540"/>
    </ligand>
</feature>
<keyword evidence="8" id="KW-0520">NAD</keyword>
<evidence type="ECO:0000256" key="2">
    <source>
        <dbReference type="ARBA" id="ARBA00010178"/>
    </source>
</evidence>
<keyword evidence="4 8" id="KW-0479">Metal-binding</keyword>
<feature type="active site" description="Proton acceptor" evidence="8">
    <location>
        <position position="322"/>
    </location>
</feature>
<protein>
    <recommendedName>
        <fullName evidence="3 8">Histidinol dehydrogenase</fullName>
        <shortName evidence="8">HDH</shortName>
        <ecNumber evidence="3 8">1.1.1.23</ecNumber>
    </recommendedName>
</protein>
<reference evidence="11 12" key="1">
    <citation type="submission" date="2020-11" db="EMBL/GenBank/DDBJ databases">
        <title>Genomic insight of Alicyclobacillus mali FL 18 reveals a new arsenic-resistant strain, with potential in environmental biotechnology.</title>
        <authorList>
            <person name="Fiorentino G."/>
            <person name="Gallo G."/>
            <person name="Aulitto M."/>
        </authorList>
    </citation>
    <scope>NUCLEOTIDE SEQUENCE [LARGE SCALE GENOMIC DNA]</scope>
    <source>
        <strain evidence="11 12">FL 18</strain>
    </source>
</reference>
<dbReference type="InterPro" id="IPR022695">
    <property type="entry name" value="Histidinol_DH_monofunct"/>
</dbReference>
<feature type="binding site" evidence="8">
    <location>
        <position position="123"/>
    </location>
    <ligand>
        <name>NAD(+)</name>
        <dbReference type="ChEBI" id="CHEBI:57540"/>
    </ligand>
</feature>
<dbReference type="PANTHER" id="PTHR21256">
    <property type="entry name" value="HISTIDINOL DEHYDROGENASE HDH"/>
    <property type="match status" value="1"/>
</dbReference>
<gene>
    <name evidence="8 11" type="primary">hisD</name>
    <name evidence="11" type="ORF">IW967_07795</name>
</gene>
<feature type="active site" description="Proton acceptor" evidence="8">
    <location>
        <position position="321"/>
    </location>
</feature>
<dbReference type="EC" id="1.1.1.23" evidence="3 8"/>
<dbReference type="CDD" id="cd06572">
    <property type="entry name" value="Histidinol_dh"/>
    <property type="match status" value="1"/>
</dbReference>
<comment type="cofactor">
    <cofactor evidence="8">
        <name>Zn(2+)</name>
        <dbReference type="ChEBI" id="CHEBI:29105"/>
    </cofactor>
    <text evidence="8">Binds 1 zinc ion per subunit.</text>
</comment>
<feature type="binding site" evidence="8">
    <location>
        <position position="322"/>
    </location>
    <ligand>
        <name>substrate</name>
    </ligand>
</feature>
<evidence type="ECO:0000256" key="3">
    <source>
        <dbReference type="ARBA" id="ARBA00012965"/>
    </source>
</evidence>
<feature type="binding site" evidence="8">
    <location>
        <position position="256"/>
    </location>
    <ligand>
        <name>Zn(2+)</name>
        <dbReference type="ChEBI" id="CHEBI:29105"/>
    </ligand>
</feature>
<dbReference type="SUPFAM" id="SSF53720">
    <property type="entry name" value="ALDH-like"/>
    <property type="match status" value="1"/>
</dbReference>
<dbReference type="HAMAP" id="MF_01024">
    <property type="entry name" value="HisD"/>
    <property type="match status" value="1"/>
</dbReference>
<keyword evidence="12" id="KW-1185">Reference proteome</keyword>
<feature type="binding site" evidence="8">
    <location>
        <position position="253"/>
    </location>
    <ligand>
        <name>Zn(2+)</name>
        <dbReference type="ChEBI" id="CHEBI:29105"/>
    </ligand>
</feature>
<name>A0ABS0F3C3_9BACL</name>
<dbReference type="InterPro" id="IPR016161">
    <property type="entry name" value="Ald_DH/histidinol_DH"/>
</dbReference>
<sequence length="426" mass="45925">MRLDRVDVIEQASFDWRRTTGRDADVWGNVARIVEEVRLGGDGALRRLTRALDGVDAPLRVPQEAMEAAFRALRAEVREALARAAERIRRFHEAQLPDDIVIRGEDGETLEMLWRPLHRVGVYAPGGRAAYPSTVLMDVIPAQVAGVRSIALVSPPGPDGLPHPAVLAAAHLVGVEEMYAVGGAQAVAALAYGTETIARVDKIVGPGNVYVATAKRMVMGDVGIDSIAGPTEVVVVADETANPAYVAADLLAQAEHDVEAGAVCLSPSRALLERVHAEIVRQLAALPRVDIARAALERHGALVCVKSLQDAVDLVNDMAPEHVEVMTEDPRRVLDGLRTAGAVFLGPYTPEPVGDYFAGTNHVLPTHGSARFSSGLGTLDFMRRMTAATYTAETLARHARYIEVLAEAESLTAHRDAVRIRREELR</sequence>
<feature type="binding site" evidence="8">
    <location>
        <position position="231"/>
    </location>
    <ligand>
        <name>substrate</name>
    </ligand>
</feature>
<keyword evidence="5 8" id="KW-0862">Zinc</keyword>
<dbReference type="PRINTS" id="PR00083">
    <property type="entry name" value="HOLDHDRGNASE"/>
</dbReference>
<proteinExistence type="inferred from homology"/>
<evidence type="ECO:0000256" key="4">
    <source>
        <dbReference type="ARBA" id="ARBA00022723"/>
    </source>
</evidence>
<dbReference type="Gene3D" id="1.20.5.1300">
    <property type="match status" value="1"/>
</dbReference>
<dbReference type="PROSITE" id="PS00611">
    <property type="entry name" value="HISOL_DEHYDROGENASE"/>
    <property type="match status" value="1"/>
</dbReference>
<evidence type="ECO:0000256" key="5">
    <source>
        <dbReference type="ARBA" id="ARBA00022833"/>
    </source>
</evidence>
<feature type="binding site" evidence="8">
    <location>
        <position position="253"/>
    </location>
    <ligand>
        <name>substrate</name>
    </ligand>
</feature>
<evidence type="ECO:0000256" key="8">
    <source>
        <dbReference type="HAMAP-Rule" id="MF_01024"/>
    </source>
</evidence>
<keyword evidence="8" id="KW-0028">Amino-acid biosynthesis</keyword>
<dbReference type="PIRSF" id="PIRSF000099">
    <property type="entry name" value="Histidinol_dh"/>
    <property type="match status" value="1"/>
</dbReference>
<comment type="function">
    <text evidence="1 8">Catalyzes the sequential NAD-dependent oxidations of L-histidinol to L-histidinaldehyde and then to L-histidine.</text>
</comment>
<dbReference type="Gene3D" id="3.40.50.1980">
    <property type="entry name" value="Nitrogenase molybdenum iron protein domain"/>
    <property type="match status" value="2"/>
</dbReference>
<evidence type="ECO:0000256" key="1">
    <source>
        <dbReference type="ARBA" id="ARBA00003850"/>
    </source>
</evidence>
<dbReference type="InterPro" id="IPR012131">
    <property type="entry name" value="Hstdl_DH"/>
</dbReference>
<feature type="binding site" evidence="8">
    <location>
        <position position="409"/>
    </location>
    <ligand>
        <name>substrate</name>
    </ligand>
</feature>
<dbReference type="PANTHER" id="PTHR21256:SF2">
    <property type="entry name" value="HISTIDINE BIOSYNTHESIS TRIFUNCTIONAL PROTEIN"/>
    <property type="match status" value="1"/>
</dbReference>
<comment type="catalytic activity">
    <reaction evidence="7 8">
        <text>L-histidinol + 2 NAD(+) + H2O = L-histidine + 2 NADH + 3 H(+)</text>
        <dbReference type="Rhea" id="RHEA:20641"/>
        <dbReference type="ChEBI" id="CHEBI:15377"/>
        <dbReference type="ChEBI" id="CHEBI:15378"/>
        <dbReference type="ChEBI" id="CHEBI:57540"/>
        <dbReference type="ChEBI" id="CHEBI:57595"/>
        <dbReference type="ChEBI" id="CHEBI:57699"/>
        <dbReference type="ChEBI" id="CHEBI:57945"/>
        <dbReference type="EC" id="1.1.1.23"/>
    </reaction>
</comment>
<keyword evidence="6 8" id="KW-0560">Oxidoreductase</keyword>
<dbReference type="GO" id="GO:0004399">
    <property type="term" value="F:histidinol dehydrogenase activity"/>
    <property type="evidence" value="ECO:0007669"/>
    <property type="project" value="UniProtKB-EC"/>
</dbReference>
<dbReference type="Pfam" id="PF00815">
    <property type="entry name" value="Histidinol_dh"/>
    <property type="match status" value="1"/>
</dbReference>
<comment type="caution">
    <text evidence="11">The sequence shown here is derived from an EMBL/GenBank/DDBJ whole genome shotgun (WGS) entry which is preliminary data.</text>
</comment>
<keyword evidence="8" id="KW-0368">Histidine biosynthesis</keyword>
<evidence type="ECO:0000313" key="12">
    <source>
        <dbReference type="Proteomes" id="UP000642910"/>
    </source>
</evidence>
<dbReference type="EMBL" id="JADPKZ010000038">
    <property type="protein sequence ID" value="MBF8377767.1"/>
    <property type="molecule type" value="Genomic_DNA"/>
</dbReference>
<dbReference type="NCBIfam" id="TIGR00069">
    <property type="entry name" value="hisD"/>
    <property type="match status" value="1"/>
</dbReference>
<dbReference type="RefSeq" id="WP_067847894.1">
    <property type="nucleotide sequence ID" value="NZ_JADPKZ010000038.1"/>
</dbReference>
<comment type="similarity">
    <text evidence="2 8 9 10">Belongs to the histidinol dehydrogenase family.</text>
</comment>